<name>A0AAN8JLI7_PATCE</name>
<protein>
    <recommendedName>
        <fullName evidence="2">HTH psq-type domain-containing protein</fullName>
    </recommendedName>
</protein>
<dbReference type="GO" id="GO:0003677">
    <property type="term" value="F:DNA binding"/>
    <property type="evidence" value="ECO:0007669"/>
    <property type="project" value="InterPro"/>
</dbReference>
<dbReference type="EMBL" id="JAZGQO010000008">
    <property type="protein sequence ID" value="KAK6180107.1"/>
    <property type="molecule type" value="Genomic_DNA"/>
</dbReference>
<proteinExistence type="predicted"/>
<dbReference type="Proteomes" id="UP001347796">
    <property type="component" value="Unassembled WGS sequence"/>
</dbReference>
<evidence type="ECO:0000256" key="1">
    <source>
        <dbReference type="SAM" id="MobiDB-lite"/>
    </source>
</evidence>
<feature type="domain" description="HTH psq-type" evidence="2">
    <location>
        <begin position="5"/>
        <end position="53"/>
    </location>
</feature>
<dbReference type="Pfam" id="PF04218">
    <property type="entry name" value="CENP-B_N"/>
    <property type="match status" value="1"/>
</dbReference>
<evidence type="ECO:0000313" key="4">
    <source>
        <dbReference type="Proteomes" id="UP001347796"/>
    </source>
</evidence>
<evidence type="ECO:0000259" key="2">
    <source>
        <dbReference type="Pfam" id="PF04218"/>
    </source>
</evidence>
<accession>A0AAN8JLI7</accession>
<evidence type="ECO:0000313" key="3">
    <source>
        <dbReference type="EMBL" id="KAK6180107.1"/>
    </source>
</evidence>
<gene>
    <name evidence="3" type="ORF">SNE40_012315</name>
</gene>
<dbReference type="InterPro" id="IPR009057">
    <property type="entry name" value="Homeodomain-like_sf"/>
</dbReference>
<reference evidence="3 4" key="1">
    <citation type="submission" date="2024-01" db="EMBL/GenBank/DDBJ databases">
        <title>The genome of the rayed Mediterranean limpet Patella caerulea (Linnaeus, 1758).</title>
        <authorList>
            <person name="Anh-Thu Weber A."/>
            <person name="Halstead-Nussloch G."/>
        </authorList>
    </citation>
    <scope>NUCLEOTIDE SEQUENCE [LARGE SCALE GENOMIC DNA]</scope>
    <source>
        <strain evidence="3">AATW-2023a</strain>
        <tissue evidence="3">Whole specimen</tissue>
    </source>
</reference>
<dbReference type="Gene3D" id="1.10.10.60">
    <property type="entry name" value="Homeodomain-like"/>
    <property type="match status" value="1"/>
</dbReference>
<comment type="caution">
    <text evidence="3">The sequence shown here is derived from an EMBL/GenBank/DDBJ whole genome shotgun (WGS) entry which is preliminary data.</text>
</comment>
<keyword evidence="4" id="KW-1185">Reference proteome</keyword>
<dbReference type="AlphaFoldDB" id="A0AAN8JLI7"/>
<dbReference type="SUPFAM" id="SSF46689">
    <property type="entry name" value="Homeodomain-like"/>
    <property type="match status" value="1"/>
</dbReference>
<dbReference type="InterPro" id="IPR007889">
    <property type="entry name" value="HTH_Psq"/>
</dbReference>
<feature type="compositionally biased region" description="Acidic residues" evidence="1">
    <location>
        <begin position="138"/>
        <end position="149"/>
    </location>
</feature>
<feature type="region of interest" description="Disordered" evidence="1">
    <location>
        <begin position="130"/>
        <end position="151"/>
    </location>
</feature>
<sequence>MSKLRKVLTTEERLKVINLSEQGQSGRQIAKSIGVGKTQIQNILKRKAEVLEEYQVRAPCFKRCGFELDIDNDSGEDDEFNLPLSLLRMSKQVLDTDFVSLPAIDSNLATCDNVSEIDWSKSAKNLLAEEMGERNDDIDNESEEDEELKETESEKCINIDRALNYCDQIKTLAENECNFELLDAVMSVRDITSKLIITKCTKQPKINSFFV</sequence>
<organism evidence="3 4">
    <name type="scientific">Patella caerulea</name>
    <name type="common">Rayed Mediterranean limpet</name>
    <dbReference type="NCBI Taxonomy" id="87958"/>
    <lineage>
        <taxon>Eukaryota</taxon>
        <taxon>Metazoa</taxon>
        <taxon>Spiralia</taxon>
        <taxon>Lophotrochozoa</taxon>
        <taxon>Mollusca</taxon>
        <taxon>Gastropoda</taxon>
        <taxon>Patellogastropoda</taxon>
        <taxon>Patelloidea</taxon>
        <taxon>Patellidae</taxon>
        <taxon>Patella</taxon>
    </lineage>
</organism>